<name>A0AAQ4DGI8_AMBAM</name>
<proteinExistence type="predicted"/>
<evidence type="ECO:0000313" key="3">
    <source>
        <dbReference type="Proteomes" id="UP001321473"/>
    </source>
</evidence>
<comment type="caution">
    <text evidence="2">The sequence shown here is derived from an EMBL/GenBank/DDBJ whole genome shotgun (WGS) entry which is preliminary data.</text>
</comment>
<feature type="compositionally biased region" description="Basic and acidic residues" evidence="1">
    <location>
        <begin position="15"/>
        <end position="25"/>
    </location>
</feature>
<protein>
    <submittedName>
        <fullName evidence="2">Uncharacterized protein</fullName>
    </submittedName>
</protein>
<organism evidence="2 3">
    <name type="scientific">Amblyomma americanum</name>
    <name type="common">Lone star tick</name>
    <dbReference type="NCBI Taxonomy" id="6943"/>
    <lineage>
        <taxon>Eukaryota</taxon>
        <taxon>Metazoa</taxon>
        <taxon>Ecdysozoa</taxon>
        <taxon>Arthropoda</taxon>
        <taxon>Chelicerata</taxon>
        <taxon>Arachnida</taxon>
        <taxon>Acari</taxon>
        <taxon>Parasitiformes</taxon>
        <taxon>Ixodida</taxon>
        <taxon>Ixodoidea</taxon>
        <taxon>Ixodidae</taxon>
        <taxon>Amblyomminae</taxon>
        <taxon>Amblyomma</taxon>
    </lineage>
</organism>
<evidence type="ECO:0000313" key="2">
    <source>
        <dbReference type="EMBL" id="KAK8761578.1"/>
    </source>
</evidence>
<keyword evidence="3" id="KW-1185">Reference proteome</keyword>
<feature type="compositionally biased region" description="Polar residues" evidence="1">
    <location>
        <begin position="123"/>
        <end position="138"/>
    </location>
</feature>
<accession>A0AAQ4DGI8</accession>
<dbReference type="AlphaFoldDB" id="A0AAQ4DGI8"/>
<feature type="region of interest" description="Disordered" evidence="1">
    <location>
        <begin position="117"/>
        <end position="179"/>
    </location>
</feature>
<dbReference type="EMBL" id="JARKHS020030962">
    <property type="protein sequence ID" value="KAK8761578.1"/>
    <property type="molecule type" value="Genomic_DNA"/>
</dbReference>
<dbReference type="Proteomes" id="UP001321473">
    <property type="component" value="Unassembled WGS sequence"/>
</dbReference>
<feature type="compositionally biased region" description="Acidic residues" evidence="1">
    <location>
        <begin position="43"/>
        <end position="59"/>
    </location>
</feature>
<feature type="region of interest" description="Disordered" evidence="1">
    <location>
        <begin position="1"/>
        <end position="72"/>
    </location>
</feature>
<sequence length="179" mass="19775">MLTNDRMFSIQKQPKNTEEQLKQTEESSMPDAVLAAPDVSGDSPDDASPVEDCSEEEVIATEPELSQLQPEDVDKWKAQIRELYLAARSTPSNSDAAIVVDFYELCLPQRPHAIGVRSRRSSESAGTALQQEPTSSTCLCRGCSDGEKPQGPLHSTKPRGRKEFEKKRIVDPDTPLPYS</sequence>
<evidence type="ECO:0000256" key="1">
    <source>
        <dbReference type="SAM" id="MobiDB-lite"/>
    </source>
</evidence>
<reference evidence="2 3" key="1">
    <citation type="journal article" date="2023" name="Arcadia Sci">
        <title>De novo assembly of a long-read Amblyomma americanum tick genome.</title>
        <authorList>
            <person name="Chou S."/>
            <person name="Poskanzer K.E."/>
            <person name="Rollins M."/>
            <person name="Thuy-Boun P.S."/>
        </authorList>
    </citation>
    <scope>NUCLEOTIDE SEQUENCE [LARGE SCALE GENOMIC DNA]</scope>
    <source>
        <strain evidence="2">F_SG_1</strain>
        <tissue evidence="2">Salivary glands</tissue>
    </source>
</reference>
<gene>
    <name evidence="2" type="ORF">V5799_027155</name>
</gene>
<feature type="compositionally biased region" description="Basic and acidic residues" evidence="1">
    <location>
        <begin position="161"/>
        <end position="171"/>
    </location>
</feature>